<protein>
    <recommendedName>
        <fullName evidence="4">GLPGLI family protein</fullName>
    </recommendedName>
</protein>
<evidence type="ECO:0000313" key="2">
    <source>
        <dbReference type="EMBL" id="MBK0380117.1"/>
    </source>
</evidence>
<proteinExistence type="predicted"/>
<name>A0A934PV50_9SPHI</name>
<sequence length="220" mass="24991">MLKQCLKGIIAFIFFYNTAFAQMESPRSPFVFSKFISGTVLQKDGGVVKALLDYNTITQEMMFDNNGKKLVLDKETIGNIDTLYFDSRKFIPARAVFFERLTNTPVTLYIQYKNKAVNSKATIGAGGGSNNSIGGFIGVKQTKGTTYVDYDMTLPENYELKSENVFWLQKKGVFYEASNLKKVEKLFSEKSSQIESFVKENNIDLNKIEDFKKLIVFCNQ</sequence>
<organism evidence="2 3">
    <name type="scientific">Mucilaginibacter segetis</name>
    <dbReference type="NCBI Taxonomy" id="2793071"/>
    <lineage>
        <taxon>Bacteria</taxon>
        <taxon>Pseudomonadati</taxon>
        <taxon>Bacteroidota</taxon>
        <taxon>Sphingobacteriia</taxon>
        <taxon>Sphingobacteriales</taxon>
        <taxon>Sphingobacteriaceae</taxon>
        <taxon>Mucilaginibacter</taxon>
    </lineage>
</organism>
<dbReference type="EMBL" id="JAEHFW010000002">
    <property type="protein sequence ID" value="MBK0380117.1"/>
    <property type="molecule type" value="Genomic_DNA"/>
</dbReference>
<feature type="signal peptide" evidence="1">
    <location>
        <begin position="1"/>
        <end position="21"/>
    </location>
</feature>
<evidence type="ECO:0000256" key="1">
    <source>
        <dbReference type="SAM" id="SignalP"/>
    </source>
</evidence>
<gene>
    <name evidence="2" type="ORF">I5M19_12410</name>
</gene>
<keyword evidence="1" id="KW-0732">Signal</keyword>
<evidence type="ECO:0008006" key="4">
    <source>
        <dbReference type="Google" id="ProtNLM"/>
    </source>
</evidence>
<comment type="caution">
    <text evidence="2">The sequence shown here is derived from an EMBL/GenBank/DDBJ whole genome shotgun (WGS) entry which is preliminary data.</text>
</comment>
<accession>A0A934PV50</accession>
<dbReference type="Proteomes" id="UP000613193">
    <property type="component" value="Unassembled WGS sequence"/>
</dbReference>
<dbReference type="RefSeq" id="WP_200066647.1">
    <property type="nucleotide sequence ID" value="NZ_JAEHFW010000002.1"/>
</dbReference>
<reference evidence="2" key="1">
    <citation type="submission" date="2020-12" db="EMBL/GenBank/DDBJ databases">
        <title>Bacterial novel species Mucilaginibacter sp. SD-g isolated from soil.</title>
        <authorList>
            <person name="Jung H.-Y."/>
        </authorList>
    </citation>
    <scope>NUCLEOTIDE SEQUENCE</scope>
    <source>
        <strain evidence="2">SD-g</strain>
    </source>
</reference>
<keyword evidence="3" id="KW-1185">Reference proteome</keyword>
<evidence type="ECO:0000313" key="3">
    <source>
        <dbReference type="Proteomes" id="UP000613193"/>
    </source>
</evidence>
<dbReference type="AlphaFoldDB" id="A0A934PV50"/>
<feature type="chain" id="PRO_5038071147" description="GLPGLI family protein" evidence="1">
    <location>
        <begin position="22"/>
        <end position="220"/>
    </location>
</feature>